<dbReference type="InterPro" id="IPR025855">
    <property type="entry name" value="Replic_Relax"/>
</dbReference>
<organism evidence="2 3">
    <name type="scientific">Candidatus Viridilinea halotolerans</name>
    <dbReference type="NCBI Taxonomy" id="2491704"/>
    <lineage>
        <taxon>Bacteria</taxon>
        <taxon>Bacillati</taxon>
        <taxon>Chloroflexota</taxon>
        <taxon>Chloroflexia</taxon>
        <taxon>Chloroflexales</taxon>
        <taxon>Chloroflexineae</taxon>
        <taxon>Oscillochloridaceae</taxon>
        <taxon>Candidatus Viridilinea</taxon>
    </lineage>
</organism>
<dbReference type="AlphaFoldDB" id="A0A426U0F8"/>
<dbReference type="EMBL" id="RSAS01000394">
    <property type="protein sequence ID" value="RRR72408.1"/>
    <property type="molecule type" value="Genomic_DNA"/>
</dbReference>
<name>A0A426U0F8_9CHLR</name>
<dbReference type="Proteomes" id="UP000280307">
    <property type="component" value="Unassembled WGS sequence"/>
</dbReference>
<evidence type="ECO:0000313" key="3">
    <source>
        <dbReference type="Proteomes" id="UP000280307"/>
    </source>
</evidence>
<accession>A0A426U0F8</accession>
<dbReference type="Pfam" id="PF13814">
    <property type="entry name" value="Replic_Relax"/>
    <property type="match status" value="1"/>
</dbReference>
<sequence>MTKPDANQPTTPDSPPSPDAGGNRQTRQRQRRRTQRASAFSKWRARQVTGHPEAIAALHLLPPRTYASEQGATTVAYDGLGFFVPPASTVRQERLIEVLHLLGRVALATSDMLFTALYARRFDLRTTYRDLSLLRTQRLVWSAPPDGGNFHGTPLRRHQIYGLTHEGKQLLINLGVITDSESLEQMHACAWRTTVPRPNQLMHDLQIAWWCLSVREGLRLLPWCVGVRCQVEPRIFPGQRPDAILSARFDVSQPRMDLPLLPWMARTPCPRGMLDLHWALEVDNSTEAIAILQQKFEAYRDRHANGTYQEHLGGELIPIFLIQNATRSATLSASFKQIWPGGWALVSTPGLKGANASPFGALWGHYRSMAQQQIVPLLSTLQRDATQRVIGFRPLMTEALWRRYLDHVRAHTPPYRLADLLAREQDTPVASDE</sequence>
<protein>
    <submittedName>
        <fullName evidence="2">Uncharacterized protein</fullName>
    </submittedName>
</protein>
<gene>
    <name evidence="2" type="ORF">EI684_10145</name>
</gene>
<proteinExistence type="predicted"/>
<evidence type="ECO:0000313" key="2">
    <source>
        <dbReference type="EMBL" id="RRR72408.1"/>
    </source>
</evidence>
<reference evidence="2 3" key="1">
    <citation type="submission" date="2018-12" db="EMBL/GenBank/DDBJ databases">
        <title>Genome Sequence of Candidatus Viridilinea halotolerans isolated from saline sulfide-rich spring.</title>
        <authorList>
            <person name="Grouzdev D.S."/>
            <person name="Burganskaya E.I."/>
            <person name="Krutkina M.S."/>
            <person name="Sukhacheva M.V."/>
            <person name="Gorlenko V.M."/>
        </authorList>
    </citation>
    <scope>NUCLEOTIDE SEQUENCE [LARGE SCALE GENOMIC DNA]</scope>
    <source>
        <strain evidence="2">Chok-6</strain>
    </source>
</reference>
<evidence type="ECO:0000256" key="1">
    <source>
        <dbReference type="SAM" id="MobiDB-lite"/>
    </source>
</evidence>
<feature type="compositionally biased region" description="Basic residues" evidence="1">
    <location>
        <begin position="26"/>
        <end position="35"/>
    </location>
</feature>
<feature type="region of interest" description="Disordered" evidence="1">
    <location>
        <begin position="1"/>
        <end position="43"/>
    </location>
</feature>
<comment type="caution">
    <text evidence="2">The sequence shown here is derived from an EMBL/GenBank/DDBJ whole genome shotgun (WGS) entry which is preliminary data.</text>
</comment>